<dbReference type="Pfam" id="PF00134">
    <property type="entry name" value="Cyclin_N"/>
    <property type="match status" value="1"/>
</dbReference>
<dbReference type="GO" id="GO:0016538">
    <property type="term" value="F:cyclin-dependent protein serine/threonine kinase regulator activity"/>
    <property type="evidence" value="ECO:0007669"/>
    <property type="project" value="InterPro"/>
</dbReference>
<comment type="similarity">
    <text evidence="4">Belongs to the cyclin family.</text>
</comment>
<dbReference type="InterPro" id="IPR013763">
    <property type="entry name" value="Cyclin-like_dom"/>
</dbReference>
<evidence type="ECO:0000313" key="7">
    <source>
        <dbReference type="WBParaSite" id="PTRK_0001231600.1"/>
    </source>
</evidence>
<feature type="domain" description="Cyclin-like" evidence="5">
    <location>
        <begin position="213"/>
        <end position="298"/>
    </location>
</feature>
<keyword evidence="1" id="KW-0132">Cell division</keyword>
<evidence type="ECO:0000256" key="3">
    <source>
        <dbReference type="ARBA" id="ARBA00023306"/>
    </source>
</evidence>
<dbReference type="FunFam" id="1.10.472.10:FF:000001">
    <property type="entry name" value="G2/mitotic-specific cyclin"/>
    <property type="match status" value="1"/>
</dbReference>
<dbReference type="InterPro" id="IPR046965">
    <property type="entry name" value="Cyclin_A/B-like"/>
</dbReference>
<evidence type="ECO:0000256" key="4">
    <source>
        <dbReference type="RuleBase" id="RU000383"/>
    </source>
</evidence>
<dbReference type="SUPFAM" id="SSF47954">
    <property type="entry name" value="Cyclin-like"/>
    <property type="match status" value="1"/>
</dbReference>
<dbReference type="InterPro" id="IPR039361">
    <property type="entry name" value="Cyclin"/>
</dbReference>
<name>A0A0N4ZUQ3_PARTI</name>
<evidence type="ECO:0000256" key="2">
    <source>
        <dbReference type="ARBA" id="ARBA00023127"/>
    </source>
</evidence>
<proteinExistence type="inferred from homology"/>
<dbReference type="AlphaFoldDB" id="A0A0N4ZUQ3"/>
<dbReference type="GO" id="GO:0051301">
    <property type="term" value="P:cell division"/>
    <property type="evidence" value="ECO:0007669"/>
    <property type="project" value="UniProtKB-KW"/>
</dbReference>
<dbReference type="GO" id="GO:0044772">
    <property type="term" value="P:mitotic cell cycle phase transition"/>
    <property type="evidence" value="ECO:0007669"/>
    <property type="project" value="InterPro"/>
</dbReference>
<evidence type="ECO:0000256" key="1">
    <source>
        <dbReference type="ARBA" id="ARBA00022618"/>
    </source>
</evidence>
<keyword evidence="3" id="KW-0131">Cell cycle</keyword>
<protein>
    <submittedName>
        <fullName evidence="7">Cyclin N-terminal domain-containing protein</fullName>
    </submittedName>
</protein>
<reference evidence="7" key="1">
    <citation type="submission" date="2017-02" db="UniProtKB">
        <authorList>
            <consortium name="WormBaseParasite"/>
        </authorList>
    </citation>
    <scope>IDENTIFICATION</scope>
</reference>
<keyword evidence="6" id="KW-1185">Reference proteome</keyword>
<dbReference type="PANTHER" id="PTHR10177">
    <property type="entry name" value="CYCLINS"/>
    <property type="match status" value="1"/>
</dbReference>
<dbReference type="InterPro" id="IPR048258">
    <property type="entry name" value="Cyclins_cyclin-box"/>
</dbReference>
<accession>A0A0N4ZUQ3</accession>
<dbReference type="SMART" id="SM00385">
    <property type="entry name" value="CYCLIN"/>
    <property type="match status" value="1"/>
</dbReference>
<evidence type="ECO:0000313" key="6">
    <source>
        <dbReference type="Proteomes" id="UP000038045"/>
    </source>
</evidence>
<dbReference type="STRING" id="131310.A0A0N4ZUQ3"/>
<keyword evidence="2 4" id="KW-0195">Cyclin</keyword>
<evidence type="ECO:0000259" key="5">
    <source>
        <dbReference type="SMART" id="SM00385"/>
    </source>
</evidence>
<dbReference type="PIRSF" id="PIRSF001771">
    <property type="entry name" value="Cyclin_A_B_D_E"/>
    <property type="match status" value="1"/>
</dbReference>
<sequence length="435" mass="50133">MNLQNPQHLMKVPTINNIPRQVLGEIKDAKINNGITTQSLKRTSFGNYNHIPIKTNMNRSFEAYNDFDDEETRLEFPETKNNQQTLLSQNTSGYISEGDMSFSSMEISNTSSVMDISLNESNSTVENDATKENIIENTDEDTLSNIETCKNVKESILESTECLKDIEEIIIVDHYKKDIWEYERNRERKLKLPFTFLRHQQGINFGCRSVLVEFMIEMSTNFGLSLQTLHTGVELMDRYTSKDEQCPRAIYQLVGMTALFISNKLHEVEAVYLKEFIEACDGAFNENDFFEMERKIFSKLSFNINNPTINFFADFIADSIKRGDIYYNILCMAMDVCLISDFLSSGNKVLSAAACIAYTNAVLNYPIWCDKLTQSTEINASQIKLKLMRLTKHIKLLKDDKDDNYIISKYKEYTRCNAGDYPVPLERVEEFVNNL</sequence>
<organism evidence="6 7">
    <name type="scientific">Parastrongyloides trichosuri</name>
    <name type="common">Possum-specific nematode worm</name>
    <dbReference type="NCBI Taxonomy" id="131310"/>
    <lineage>
        <taxon>Eukaryota</taxon>
        <taxon>Metazoa</taxon>
        <taxon>Ecdysozoa</taxon>
        <taxon>Nematoda</taxon>
        <taxon>Chromadorea</taxon>
        <taxon>Rhabditida</taxon>
        <taxon>Tylenchina</taxon>
        <taxon>Panagrolaimomorpha</taxon>
        <taxon>Strongyloidoidea</taxon>
        <taxon>Strongyloididae</taxon>
        <taxon>Parastrongyloides</taxon>
    </lineage>
</organism>
<dbReference type="InterPro" id="IPR036915">
    <property type="entry name" value="Cyclin-like_sf"/>
</dbReference>
<dbReference type="InterPro" id="IPR006671">
    <property type="entry name" value="Cyclin_N"/>
</dbReference>
<dbReference type="Proteomes" id="UP000038045">
    <property type="component" value="Unplaced"/>
</dbReference>
<dbReference type="WBParaSite" id="PTRK_0001231600.1">
    <property type="protein sequence ID" value="PTRK_0001231600.1"/>
    <property type="gene ID" value="PTRK_0001231600"/>
</dbReference>
<dbReference type="Gene3D" id="1.10.472.10">
    <property type="entry name" value="Cyclin-like"/>
    <property type="match status" value="2"/>
</dbReference>
<dbReference type="PROSITE" id="PS00292">
    <property type="entry name" value="CYCLINS"/>
    <property type="match status" value="1"/>
</dbReference>